<keyword evidence="7" id="KW-0804">Transcription</keyword>
<dbReference type="Pfam" id="PF00486">
    <property type="entry name" value="Trans_reg_C"/>
    <property type="match status" value="1"/>
</dbReference>
<dbReference type="GO" id="GO:0005829">
    <property type="term" value="C:cytosol"/>
    <property type="evidence" value="ECO:0007669"/>
    <property type="project" value="TreeGrafter"/>
</dbReference>
<gene>
    <name evidence="12" type="ORF">CF386_02755</name>
</gene>
<evidence type="ECO:0000256" key="2">
    <source>
        <dbReference type="ARBA" id="ARBA00022490"/>
    </source>
</evidence>
<dbReference type="PROSITE" id="PS50110">
    <property type="entry name" value="RESPONSE_REGULATORY"/>
    <property type="match status" value="1"/>
</dbReference>
<feature type="domain" description="OmpR/PhoB-type" evidence="11">
    <location>
        <begin position="133"/>
        <end position="232"/>
    </location>
</feature>
<evidence type="ECO:0000256" key="5">
    <source>
        <dbReference type="ARBA" id="ARBA00023015"/>
    </source>
</evidence>
<keyword evidence="5" id="KW-0805">Transcription regulation</keyword>
<evidence type="ECO:0000259" key="11">
    <source>
        <dbReference type="PROSITE" id="PS51755"/>
    </source>
</evidence>
<feature type="domain" description="Response regulatory" evidence="10">
    <location>
        <begin position="3"/>
        <end position="117"/>
    </location>
</feature>
<dbReference type="InterPro" id="IPR039420">
    <property type="entry name" value="WalR-like"/>
</dbReference>
<keyword evidence="2" id="KW-0963">Cytoplasm</keyword>
<dbReference type="Proteomes" id="UP000242175">
    <property type="component" value="Chromosome large"/>
</dbReference>
<protein>
    <submittedName>
        <fullName evidence="12">DNA-binding response regulator</fullName>
    </submittedName>
</protein>
<dbReference type="GO" id="GO:0032993">
    <property type="term" value="C:protein-DNA complex"/>
    <property type="evidence" value="ECO:0007669"/>
    <property type="project" value="TreeGrafter"/>
</dbReference>
<dbReference type="RefSeq" id="WP_089073748.1">
    <property type="nucleotide sequence ID" value="NZ_CBCSAM010000009.1"/>
</dbReference>
<feature type="modified residue" description="4-aspartylphosphate" evidence="8">
    <location>
        <position position="51"/>
    </location>
</feature>
<evidence type="ECO:0000256" key="9">
    <source>
        <dbReference type="PROSITE-ProRule" id="PRU01091"/>
    </source>
</evidence>
<dbReference type="Gene3D" id="6.10.250.690">
    <property type="match status" value="1"/>
</dbReference>
<dbReference type="InterPro" id="IPR016032">
    <property type="entry name" value="Sig_transdc_resp-reg_C-effctor"/>
</dbReference>
<evidence type="ECO:0000256" key="8">
    <source>
        <dbReference type="PROSITE-ProRule" id="PRU00169"/>
    </source>
</evidence>
<dbReference type="InterPro" id="IPR011006">
    <property type="entry name" value="CheY-like_superfamily"/>
</dbReference>
<proteinExistence type="predicted"/>
<keyword evidence="4" id="KW-0902">Two-component regulatory system</keyword>
<evidence type="ECO:0000256" key="1">
    <source>
        <dbReference type="ARBA" id="ARBA00004496"/>
    </source>
</evidence>
<sequence length="232" mass="26523">MKKILIIDDDQELTSLLKELLELENYDTSIASNGEEGLKKYTEDIDLILLDVMMPILNGFDTLKRFRDKLNVITPILMLTAKGDEIDKVMGLEMGADDYLAKPFSERELLARIKAILRRFDKSDLKGIVNNESKVIKAQDIEICQTTQEVICQDEEIPLTGTEFILLTYFSKNIGKIISKNELSESVLGKPLSQYDRSLDMHISNLRKKLPTRDNGMPRFKTLRGKGYIFVE</sequence>
<dbReference type="AlphaFoldDB" id="A0A220VEZ5"/>
<dbReference type="Pfam" id="PF00072">
    <property type="entry name" value="Response_reg"/>
    <property type="match status" value="1"/>
</dbReference>
<dbReference type="GO" id="GO:0000976">
    <property type="term" value="F:transcription cis-regulatory region binding"/>
    <property type="evidence" value="ECO:0007669"/>
    <property type="project" value="TreeGrafter"/>
</dbReference>
<dbReference type="PANTHER" id="PTHR48111">
    <property type="entry name" value="REGULATOR OF RPOS"/>
    <property type="match status" value="1"/>
</dbReference>
<dbReference type="CDD" id="cd00383">
    <property type="entry name" value="trans_reg_C"/>
    <property type="match status" value="1"/>
</dbReference>
<dbReference type="OrthoDB" id="9802426at2"/>
<dbReference type="SMART" id="SM00448">
    <property type="entry name" value="REC"/>
    <property type="match status" value="1"/>
</dbReference>
<dbReference type="InterPro" id="IPR001789">
    <property type="entry name" value="Sig_transdc_resp-reg_receiver"/>
</dbReference>
<organism evidence="12 13">
    <name type="scientific">Paraphotobacterium marinum</name>
    <dbReference type="NCBI Taxonomy" id="1755811"/>
    <lineage>
        <taxon>Bacteria</taxon>
        <taxon>Pseudomonadati</taxon>
        <taxon>Pseudomonadota</taxon>
        <taxon>Gammaproteobacteria</taxon>
        <taxon>Vibrionales</taxon>
        <taxon>Vibrionaceae</taxon>
        <taxon>Paraphotobacterium</taxon>
    </lineage>
</organism>
<name>A0A220VEZ5_9GAMM</name>
<evidence type="ECO:0000256" key="4">
    <source>
        <dbReference type="ARBA" id="ARBA00023012"/>
    </source>
</evidence>
<keyword evidence="3 8" id="KW-0597">Phosphoprotein</keyword>
<dbReference type="InterPro" id="IPR001867">
    <property type="entry name" value="OmpR/PhoB-type_DNA-bd"/>
</dbReference>
<comment type="subcellular location">
    <subcellularLocation>
        <location evidence="1">Cytoplasm</location>
    </subcellularLocation>
</comment>
<dbReference type="PROSITE" id="PS51755">
    <property type="entry name" value="OMPR_PHOB"/>
    <property type="match status" value="1"/>
</dbReference>
<accession>A0A220VEZ5</accession>
<dbReference type="InterPro" id="IPR036388">
    <property type="entry name" value="WH-like_DNA-bd_sf"/>
</dbReference>
<dbReference type="EMBL" id="CP022355">
    <property type="protein sequence ID" value="ASK78840.1"/>
    <property type="molecule type" value="Genomic_DNA"/>
</dbReference>
<dbReference type="SMART" id="SM00862">
    <property type="entry name" value="Trans_reg_C"/>
    <property type="match status" value="1"/>
</dbReference>
<dbReference type="KEGG" id="pmai:CF386_02755"/>
<dbReference type="Gene3D" id="1.10.10.10">
    <property type="entry name" value="Winged helix-like DNA-binding domain superfamily/Winged helix DNA-binding domain"/>
    <property type="match status" value="1"/>
</dbReference>
<dbReference type="GO" id="GO:0006355">
    <property type="term" value="P:regulation of DNA-templated transcription"/>
    <property type="evidence" value="ECO:0007669"/>
    <property type="project" value="InterPro"/>
</dbReference>
<dbReference type="SUPFAM" id="SSF52172">
    <property type="entry name" value="CheY-like"/>
    <property type="match status" value="1"/>
</dbReference>
<reference evidence="12 13" key="1">
    <citation type="journal article" date="2016" name="Int. J. Syst. Evol. Microbiol.">
        <title>Paraphotobacterium marinum gen. nov., sp. nov., a member of the family Vibrionaceae, isolated from surface seawater.</title>
        <authorList>
            <person name="Huang Z."/>
            <person name="Dong C."/>
            <person name="Shao Z."/>
        </authorList>
    </citation>
    <scope>NUCLEOTIDE SEQUENCE [LARGE SCALE GENOMIC DNA]</scope>
    <source>
        <strain evidence="12 13">NSCS20N07D</strain>
    </source>
</reference>
<evidence type="ECO:0000256" key="7">
    <source>
        <dbReference type="ARBA" id="ARBA00023163"/>
    </source>
</evidence>
<dbReference type="SUPFAM" id="SSF46894">
    <property type="entry name" value="C-terminal effector domain of the bipartite response regulators"/>
    <property type="match status" value="1"/>
</dbReference>
<evidence type="ECO:0000313" key="12">
    <source>
        <dbReference type="EMBL" id="ASK78840.1"/>
    </source>
</evidence>
<evidence type="ECO:0000256" key="3">
    <source>
        <dbReference type="ARBA" id="ARBA00022553"/>
    </source>
</evidence>
<feature type="DNA-binding region" description="OmpR/PhoB-type" evidence="9">
    <location>
        <begin position="133"/>
        <end position="232"/>
    </location>
</feature>
<evidence type="ECO:0000259" key="10">
    <source>
        <dbReference type="PROSITE" id="PS50110"/>
    </source>
</evidence>
<dbReference type="GO" id="GO:0000156">
    <property type="term" value="F:phosphorelay response regulator activity"/>
    <property type="evidence" value="ECO:0007669"/>
    <property type="project" value="TreeGrafter"/>
</dbReference>
<keyword evidence="6 9" id="KW-0238">DNA-binding</keyword>
<dbReference type="PANTHER" id="PTHR48111:SF39">
    <property type="entry name" value="TRANSCRIPTIONAL REGULATORY PROTEIN CPXR"/>
    <property type="match status" value="1"/>
</dbReference>
<dbReference type="Gene3D" id="3.40.50.2300">
    <property type="match status" value="1"/>
</dbReference>
<evidence type="ECO:0000313" key="13">
    <source>
        <dbReference type="Proteomes" id="UP000242175"/>
    </source>
</evidence>
<keyword evidence="13" id="KW-1185">Reference proteome</keyword>
<evidence type="ECO:0000256" key="6">
    <source>
        <dbReference type="ARBA" id="ARBA00023125"/>
    </source>
</evidence>